<evidence type="ECO:0000313" key="10">
    <source>
        <dbReference type="Proteomes" id="UP000002432"/>
    </source>
</evidence>
<evidence type="ECO:0000256" key="6">
    <source>
        <dbReference type="PROSITE-ProRule" id="PRU00169"/>
    </source>
</evidence>
<keyword evidence="3" id="KW-0805">Transcription regulation</keyword>
<keyword evidence="5" id="KW-0804">Transcription</keyword>
<evidence type="ECO:0000259" key="7">
    <source>
        <dbReference type="PROSITE" id="PS50045"/>
    </source>
</evidence>
<dbReference type="Pfam" id="PF02954">
    <property type="entry name" value="HTH_8"/>
    <property type="match status" value="1"/>
</dbReference>
<dbReference type="SMART" id="SM00382">
    <property type="entry name" value="AAA"/>
    <property type="match status" value="1"/>
</dbReference>
<dbReference type="EnsemblBacteria" id="ABF42270">
    <property type="protein sequence ID" value="ABF42270"/>
    <property type="gene ID" value="Acid345_3269"/>
</dbReference>
<dbReference type="GO" id="GO:0043565">
    <property type="term" value="F:sequence-specific DNA binding"/>
    <property type="evidence" value="ECO:0007669"/>
    <property type="project" value="InterPro"/>
</dbReference>
<dbReference type="STRING" id="204669.Acid345_3269"/>
<keyword evidence="1" id="KW-0547">Nucleotide-binding</keyword>
<dbReference type="InterPro" id="IPR003593">
    <property type="entry name" value="AAA+_ATPase"/>
</dbReference>
<dbReference type="SUPFAM" id="SSF46689">
    <property type="entry name" value="Homeodomain-like"/>
    <property type="match status" value="1"/>
</dbReference>
<dbReference type="PROSITE" id="PS00675">
    <property type="entry name" value="SIGMA54_INTERACT_1"/>
    <property type="match status" value="1"/>
</dbReference>
<dbReference type="Gene3D" id="3.40.50.300">
    <property type="entry name" value="P-loop containing nucleotide triphosphate hydrolases"/>
    <property type="match status" value="1"/>
</dbReference>
<dbReference type="eggNOG" id="COG2204">
    <property type="taxonomic scope" value="Bacteria"/>
</dbReference>
<keyword evidence="10" id="KW-1185">Reference proteome</keyword>
<dbReference type="InterPro" id="IPR025944">
    <property type="entry name" value="Sigma_54_int_dom_CS"/>
</dbReference>
<dbReference type="HOGENOM" id="CLU_000445_0_6_0"/>
<organism evidence="9 10">
    <name type="scientific">Koribacter versatilis (strain Ellin345)</name>
    <dbReference type="NCBI Taxonomy" id="204669"/>
    <lineage>
        <taxon>Bacteria</taxon>
        <taxon>Pseudomonadati</taxon>
        <taxon>Acidobacteriota</taxon>
        <taxon>Terriglobia</taxon>
        <taxon>Terriglobales</taxon>
        <taxon>Candidatus Korobacteraceae</taxon>
        <taxon>Candidatus Korobacter</taxon>
    </lineage>
</organism>
<dbReference type="KEGG" id="aba:Acid345_3269"/>
<dbReference type="InterPro" id="IPR002197">
    <property type="entry name" value="HTH_Fis"/>
</dbReference>
<dbReference type="GO" id="GO:0006355">
    <property type="term" value="P:regulation of DNA-templated transcription"/>
    <property type="evidence" value="ECO:0007669"/>
    <property type="project" value="InterPro"/>
</dbReference>
<accession>Q1ILI0</accession>
<evidence type="ECO:0000256" key="1">
    <source>
        <dbReference type="ARBA" id="ARBA00022741"/>
    </source>
</evidence>
<gene>
    <name evidence="9" type="ordered locus">Acid345_3269</name>
</gene>
<evidence type="ECO:0000256" key="4">
    <source>
        <dbReference type="ARBA" id="ARBA00023125"/>
    </source>
</evidence>
<keyword evidence="2" id="KW-0067">ATP-binding</keyword>
<dbReference type="InterPro" id="IPR058031">
    <property type="entry name" value="AAA_lid_NorR"/>
</dbReference>
<feature type="domain" description="Sigma-54 factor interaction" evidence="7">
    <location>
        <begin position="153"/>
        <end position="381"/>
    </location>
</feature>
<dbReference type="Proteomes" id="UP000002432">
    <property type="component" value="Chromosome"/>
</dbReference>
<dbReference type="Pfam" id="PF00072">
    <property type="entry name" value="Response_reg"/>
    <property type="match status" value="1"/>
</dbReference>
<dbReference type="InterPro" id="IPR009057">
    <property type="entry name" value="Homeodomain-like_sf"/>
</dbReference>
<dbReference type="CDD" id="cd00009">
    <property type="entry name" value="AAA"/>
    <property type="match status" value="1"/>
</dbReference>
<reference evidence="9 10" key="1">
    <citation type="journal article" date="2009" name="Appl. Environ. Microbiol.">
        <title>Three genomes from the phylum Acidobacteria provide insight into the lifestyles of these microorganisms in soils.</title>
        <authorList>
            <person name="Ward N.L."/>
            <person name="Challacombe J.F."/>
            <person name="Janssen P.H."/>
            <person name="Henrissat B."/>
            <person name="Coutinho P.M."/>
            <person name="Wu M."/>
            <person name="Xie G."/>
            <person name="Haft D.H."/>
            <person name="Sait M."/>
            <person name="Badger J."/>
            <person name="Barabote R.D."/>
            <person name="Bradley B."/>
            <person name="Brettin T.S."/>
            <person name="Brinkac L.M."/>
            <person name="Bruce D."/>
            <person name="Creasy T."/>
            <person name="Daugherty S.C."/>
            <person name="Davidsen T.M."/>
            <person name="DeBoy R.T."/>
            <person name="Detter J.C."/>
            <person name="Dodson R.J."/>
            <person name="Durkin A.S."/>
            <person name="Ganapathy A."/>
            <person name="Gwinn-Giglio M."/>
            <person name="Han C.S."/>
            <person name="Khouri H."/>
            <person name="Kiss H."/>
            <person name="Kothari S.P."/>
            <person name="Madupu R."/>
            <person name="Nelson K.E."/>
            <person name="Nelson W.C."/>
            <person name="Paulsen I."/>
            <person name="Penn K."/>
            <person name="Ren Q."/>
            <person name="Rosovitz M.J."/>
            <person name="Selengut J.D."/>
            <person name="Shrivastava S."/>
            <person name="Sullivan S.A."/>
            <person name="Tapia R."/>
            <person name="Thompson L.S."/>
            <person name="Watkins K.L."/>
            <person name="Yang Q."/>
            <person name="Yu C."/>
            <person name="Zafar N."/>
            <person name="Zhou L."/>
            <person name="Kuske C.R."/>
        </authorList>
    </citation>
    <scope>NUCLEOTIDE SEQUENCE [LARGE SCALE GENOMIC DNA]</scope>
    <source>
        <strain evidence="9 10">Ellin345</strain>
    </source>
</reference>
<dbReference type="AlphaFoldDB" id="Q1ILI0"/>
<protein>
    <submittedName>
        <fullName evidence="9">Two component, sigma54 specific, transcriptional regulator, Fis family</fullName>
    </submittedName>
</protein>
<dbReference type="Gene3D" id="1.10.10.60">
    <property type="entry name" value="Homeodomain-like"/>
    <property type="match status" value="1"/>
</dbReference>
<evidence type="ECO:0000256" key="5">
    <source>
        <dbReference type="ARBA" id="ARBA00023163"/>
    </source>
</evidence>
<feature type="domain" description="Response regulatory" evidence="8">
    <location>
        <begin position="14"/>
        <end position="128"/>
    </location>
</feature>
<evidence type="ECO:0000256" key="2">
    <source>
        <dbReference type="ARBA" id="ARBA00022840"/>
    </source>
</evidence>
<dbReference type="InterPro" id="IPR027417">
    <property type="entry name" value="P-loop_NTPase"/>
</dbReference>
<dbReference type="GO" id="GO:0000160">
    <property type="term" value="P:phosphorelay signal transduction system"/>
    <property type="evidence" value="ECO:0007669"/>
    <property type="project" value="InterPro"/>
</dbReference>
<dbReference type="FunFam" id="3.40.50.300:FF:000006">
    <property type="entry name" value="DNA-binding transcriptional regulator NtrC"/>
    <property type="match status" value="1"/>
</dbReference>
<dbReference type="PROSITE" id="PS00676">
    <property type="entry name" value="SIGMA54_INTERACT_2"/>
    <property type="match status" value="1"/>
</dbReference>
<dbReference type="PROSITE" id="PS50045">
    <property type="entry name" value="SIGMA54_INTERACT_4"/>
    <property type="match status" value="1"/>
</dbReference>
<dbReference type="PROSITE" id="PS50110">
    <property type="entry name" value="RESPONSE_REGULATORY"/>
    <property type="match status" value="1"/>
</dbReference>
<evidence type="ECO:0000259" key="8">
    <source>
        <dbReference type="PROSITE" id="PS50110"/>
    </source>
</evidence>
<dbReference type="Gene3D" id="1.10.8.60">
    <property type="match status" value="1"/>
</dbReference>
<dbReference type="InterPro" id="IPR025662">
    <property type="entry name" value="Sigma_54_int_dom_ATP-bd_1"/>
</dbReference>
<evidence type="ECO:0000256" key="3">
    <source>
        <dbReference type="ARBA" id="ARBA00023015"/>
    </source>
</evidence>
<dbReference type="Pfam" id="PF00158">
    <property type="entry name" value="Sigma54_activat"/>
    <property type="match status" value="1"/>
</dbReference>
<dbReference type="InterPro" id="IPR001789">
    <property type="entry name" value="Sig_transdc_resp-reg_receiver"/>
</dbReference>
<name>Q1ILI0_KORVE</name>
<dbReference type="InterPro" id="IPR011006">
    <property type="entry name" value="CheY-like_superfamily"/>
</dbReference>
<proteinExistence type="predicted"/>
<dbReference type="PANTHER" id="PTHR32071">
    <property type="entry name" value="TRANSCRIPTIONAL REGULATORY PROTEIN"/>
    <property type="match status" value="1"/>
</dbReference>
<dbReference type="SUPFAM" id="SSF52540">
    <property type="entry name" value="P-loop containing nucleoside triphosphate hydrolases"/>
    <property type="match status" value="1"/>
</dbReference>
<dbReference type="Gene3D" id="3.40.50.2300">
    <property type="match status" value="1"/>
</dbReference>
<dbReference type="GO" id="GO:0005524">
    <property type="term" value="F:ATP binding"/>
    <property type="evidence" value="ECO:0007669"/>
    <property type="project" value="UniProtKB-KW"/>
</dbReference>
<keyword evidence="6" id="KW-0597">Phosphoprotein</keyword>
<dbReference type="PRINTS" id="PR01590">
    <property type="entry name" value="HTHFIS"/>
</dbReference>
<dbReference type="EMBL" id="CP000360">
    <property type="protein sequence ID" value="ABF42270.1"/>
    <property type="molecule type" value="Genomic_DNA"/>
</dbReference>
<dbReference type="PROSITE" id="PS00688">
    <property type="entry name" value="SIGMA54_INTERACT_3"/>
    <property type="match status" value="1"/>
</dbReference>
<dbReference type="InterPro" id="IPR002078">
    <property type="entry name" value="Sigma_54_int"/>
</dbReference>
<dbReference type="SUPFAM" id="SSF52172">
    <property type="entry name" value="CheY-like"/>
    <property type="match status" value="1"/>
</dbReference>
<keyword evidence="4" id="KW-0238">DNA-binding</keyword>
<dbReference type="RefSeq" id="WP_011524069.1">
    <property type="nucleotide sequence ID" value="NC_008009.1"/>
</dbReference>
<sequence length="467" mass="51762">MTVQQASTEANLLNLLIVDDERVVREGCRDVAQTLGFSTFTAENAEQAYKILDSTSVDVILLDLRLPGIGGLEALRQIKQRRPETIVIVVTGYATVQSAVQAMKHGAFDYVTKPFNMDELRILLDRVTGHLKLTTENRMLREQVKARHGFGGMVGRAPEMERLYRIITKAANSTHPVLIMGESGTGKEVVARAVHYTGCYKDKPFIPVDCGSLVPTLIESELFGYVKGAFTGAQHSKQGLLAMADGGTVFLDEIGELPIDLQSKLLRALQEKEIRPVGGTRAVPINVRILAATNRDLEQAVQQGTFRRDLYFRLNVLTLRIPPLRDRKQDIPLLVGHFLERTERATGFQRNISDEALKLMLTYDWPGNVRELEHCLDRACALTSGPTINTLDLPTTIQNWHVQTQTVLAPQAPAAPTNGIVPIAEMEKQAILEAIERLHGDKLEAARLLGIGKTTLYRKLKEYGAAI</sequence>
<dbReference type="Pfam" id="PF25601">
    <property type="entry name" value="AAA_lid_14"/>
    <property type="match status" value="1"/>
</dbReference>
<evidence type="ECO:0000313" key="9">
    <source>
        <dbReference type="EMBL" id="ABF42270.1"/>
    </source>
</evidence>
<dbReference type="InterPro" id="IPR025943">
    <property type="entry name" value="Sigma_54_int_dom_ATP-bd_2"/>
</dbReference>
<feature type="modified residue" description="4-aspartylphosphate" evidence="6">
    <location>
        <position position="63"/>
    </location>
</feature>
<dbReference type="SMART" id="SM00448">
    <property type="entry name" value="REC"/>
    <property type="match status" value="1"/>
</dbReference>